<evidence type="ECO:0000256" key="2">
    <source>
        <dbReference type="SAM" id="SignalP"/>
    </source>
</evidence>
<evidence type="ECO:0000256" key="1">
    <source>
        <dbReference type="SAM" id="MobiDB-lite"/>
    </source>
</evidence>
<dbReference type="EMBL" id="CACRSJ010000104">
    <property type="protein sequence ID" value="VYS46937.1"/>
    <property type="molecule type" value="Genomic_DNA"/>
</dbReference>
<feature type="compositionally biased region" description="Pro residues" evidence="1">
    <location>
        <begin position="49"/>
        <end position="58"/>
    </location>
</feature>
<reference evidence="3 4" key="1">
    <citation type="submission" date="2019-11" db="EMBL/GenBank/DDBJ databases">
        <authorList>
            <person name="Jiao W.-B."/>
            <person name="Schneeberger K."/>
        </authorList>
    </citation>
    <scope>NUCLEOTIDE SEQUENCE [LARGE SCALE GENOMIC DNA]</scope>
    <source>
        <strain evidence="4">cv. An-1</strain>
    </source>
</reference>
<gene>
    <name evidence="3" type="ORF">AN1_LOCUS2431</name>
</gene>
<organism evidence="3 4">
    <name type="scientific">Arabidopsis thaliana</name>
    <name type="common">Mouse-ear cress</name>
    <dbReference type="NCBI Taxonomy" id="3702"/>
    <lineage>
        <taxon>Eukaryota</taxon>
        <taxon>Viridiplantae</taxon>
        <taxon>Streptophyta</taxon>
        <taxon>Embryophyta</taxon>
        <taxon>Tracheophyta</taxon>
        <taxon>Spermatophyta</taxon>
        <taxon>Magnoliopsida</taxon>
        <taxon>eudicotyledons</taxon>
        <taxon>Gunneridae</taxon>
        <taxon>Pentapetalae</taxon>
        <taxon>rosids</taxon>
        <taxon>malvids</taxon>
        <taxon>Brassicales</taxon>
        <taxon>Brassicaceae</taxon>
        <taxon>Camelineae</taxon>
        <taxon>Arabidopsis</taxon>
    </lineage>
</organism>
<evidence type="ECO:0000313" key="3">
    <source>
        <dbReference type="EMBL" id="VYS46937.1"/>
    </source>
</evidence>
<evidence type="ECO:0000313" key="4">
    <source>
        <dbReference type="Proteomes" id="UP000426265"/>
    </source>
</evidence>
<proteinExistence type="predicted"/>
<sequence>MATKASNLVVFLLSLLLLFLLISFQVGVADATRNKPGQGQEQRLDYDNPRPPTAPIYLPPSKSRKGKGP</sequence>
<name>A0A654ECA5_ARATH</name>
<dbReference type="AlphaFoldDB" id="A0A654ECA5"/>
<protein>
    <recommendedName>
        <fullName evidence="5">Transmembrane protein</fullName>
    </recommendedName>
</protein>
<feature type="region of interest" description="Disordered" evidence="1">
    <location>
        <begin position="32"/>
        <end position="69"/>
    </location>
</feature>
<feature type="signal peptide" evidence="2">
    <location>
        <begin position="1"/>
        <end position="31"/>
    </location>
</feature>
<evidence type="ECO:0008006" key="5">
    <source>
        <dbReference type="Google" id="ProtNLM"/>
    </source>
</evidence>
<dbReference type="ExpressionAtlas" id="A0A654ECA5">
    <property type="expression patterns" value="baseline and differential"/>
</dbReference>
<accession>A0A654ECA5</accession>
<keyword evidence="2" id="KW-0732">Signal</keyword>
<dbReference type="Proteomes" id="UP000426265">
    <property type="component" value="Unassembled WGS sequence"/>
</dbReference>
<feature type="chain" id="PRO_5025055197" description="Transmembrane protein" evidence="2">
    <location>
        <begin position="32"/>
        <end position="69"/>
    </location>
</feature>